<dbReference type="NCBIfam" id="NF003740">
    <property type="entry name" value="PRK05337.1"/>
    <property type="match status" value="1"/>
</dbReference>
<dbReference type="OrthoDB" id="9786661at2"/>
<dbReference type="PROSITE" id="PS00775">
    <property type="entry name" value="GLYCOSYL_HYDROL_F3"/>
    <property type="match status" value="1"/>
</dbReference>
<keyword evidence="4" id="KW-0378">Hydrolase</keyword>
<dbReference type="Proteomes" id="UP000239089">
    <property type="component" value="Unassembled WGS sequence"/>
</dbReference>
<comment type="similarity">
    <text evidence="2">Belongs to the glycosyl hydrolase 3 family.</text>
</comment>
<dbReference type="GO" id="GO:0004563">
    <property type="term" value="F:beta-N-acetylhexosaminidase activity"/>
    <property type="evidence" value="ECO:0007669"/>
    <property type="project" value="UniProtKB-EC"/>
</dbReference>
<evidence type="ECO:0000256" key="4">
    <source>
        <dbReference type="ARBA" id="ARBA00022801"/>
    </source>
</evidence>
<proteinExistence type="inferred from homology"/>
<dbReference type="GO" id="GO:0005975">
    <property type="term" value="P:carbohydrate metabolic process"/>
    <property type="evidence" value="ECO:0007669"/>
    <property type="project" value="InterPro"/>
</dbReference>
<protein>
    <recommendedName>
        <fullName evidence="3">beta-N-acetylhexosaminidase</fullName>
        <ecNumber evidence="3">3.2.1.52</ecNumber>
    </recommendedName>
</protein>
<reference evidence="7 8" key="1">
    <citation type="journal article" date="2018" name="Arch. Microbiol.">
        <title>New insights into the metabolic potential of the phototrophic purple bacterium Rhodopila globiformis DSM 161(T) from its draft genome sequence and evidence for a vanadium-dependent nitrogenase.</title>
        <authorList>
            <person name="Imhoff J.F."/>
            <person name="Rahn T."/>
            <person name="Kunzel S."/>
            <person name="Neulinger S.C."/>
        </authorList>
    </citation>
    <scope>NUCLEOTIDE SEQUENCE [LARGE SCALE GENOMIC DNA]</scope>
    <source>
        <strain evidence="7 8">DSM 16996</strain>
    </source>
</reference>
<evidence type="ECO:0000256" key="5">
    <source>
        <dbReference type="ARBA" id="ARBA00023295"/>
    </source>
</evidence>
<keyword evidence="8" id="KW-1185">Reference proteome</keyword>
<dbReference type="RefSeq" id="WP_104509583.1">
    <property type="nucleotide sequence ID" value="NZ_JACIGC010000001.1"/>
</dbReference>
<dbReference type="GO" id="GO:0009254">
    <property type="term" value="P:peptidoglycan turnover"/>
    <property type="evidence" value="ECO:0007669"/>
    <property type="project" value="TreeGrafter"/>
</dbReference>
<dbReference type="InterPro" id="IPR019800">
    <property type="entry name" value="Glyco_hydro_3_AS"/>
</dbReference>
<dbReference type="InterPro" id="IPR036962">
    <property type="entry name" value="Glyco_hydro_3_N_sf"/>
</dbReference>
<dbReference type="Pfam" id="PF00933">
    <property type="entry name" value="Glyco_hydro_3"/>
    <property type="match status" value="1"/>
</dbReference>
<organism evidence="7 8">
    <name type="scientific">Rhodoblastus sphagnicola</name>
    <dbReference type="NCBI Taxonomy" id="333368"/>
    <lineage>
        <taxon>Bacteria</taxon>
        <taxon>Pseudomonadati</taxon>
        <taxon>Pseudomonadota</taxon>
        <taxon>Alphaproteobacteria</taxon>
        <taxon>Hyphomicrobiales</taxon>
        <taxon>Rhodoblastaceae</taxon>
        <taxon>Rhodoblastus</taxon>
    </lineage>
</organism>
<evidence type="ECO:0000256" key="2">
    <source>
        <dbReference type="ARBA" id="ARBA00005336"/>
    </source>
</evidence>
<name>A0A2S6MYT7_9HYPH</name>
<dbReference type="InterPro" id="IPR017853">
    <property type="entry name" value="GH"/>
</dbReference>
<accession>A0A2S6MYT7</accession>
<evidence type="ECO:0000313" key="8">
    <source>
        <dbReference type="Proteomes" id="UP000239089"/>
    </source>
</evidence>
<dbReference type="EMBL" id="NHSJ01000123">
    <property type="protein sequence ID" value="PPQ27535.1"/>
    <property type="molecule type" value="Genomic_DNA"/>
</dbReference>
<dbReference type="AlphaFoldDB" id="A0A2S6MYT7"/>
<keyword evidence="5" id="KW-0326">Glycosidase</keyword>
<comment type="caution">
    <text evidence="7">The sequence shown here is derived from an EMBL/GenBank/DDBJ whole genome shotgun (WGS) entry which is preliminary data.</text>
</comment>
<dbReference type="SUPFAM" id="SSF51445">
    <property type="entry name" value="(Trans)glycosidases"/>
    <property type="match status" value="1"/>
</dbReference>
<dbReference type="InterPro" id="IPR050226">
    <property type="entry name" value="NagZ_Beta-hexosaminidase"/>
</dbReference>
<dbReference type="PANTHER" id="PTHR30480">
    <property type="entry name" value="BETA-HEXOSAMINIDASE-RELATED"/>
    <property type="match status" value="1"/>
</dbReference>
<dbReference type="PANTHER" id="PTHR30480:SF13">
    <property type="entry name" value="BETA-HEXOSAMINIDASE"/>
    <property type="match status" value="1"/>
</dbReference>
<feature type="domain" description="Glycoside hydrolase family 3 N-terminal" evidence="6">
    <location>
        <begin position="28"/>
        <end position="290"/>
    </location>
</feature>
<evidence type="ECO:0000256" key="3">
    <source>
        <dbReference type="ARBA" id="ARBA00012663"/>
    </source>
</evidence>
<evidence type="ECO:0000259" key="6">
    <source>
        <dbReference type="Pfam" id="PF00933"/>
    </source>
</evidence>
<dbReference type="InterPro" id="IPR001764">
    <property type="entry name" value="Glyco_hydro_3_N"/>
</dbReference>
<sequence>MFKAFIAGCAGLALSGEERAFFAEARPWGLILFRRNVESPAQVAALTADFRSIVGAEAAVLVDQEGGRVQRLREPHWPVYPAAARFGLAPDGEALAELSARLMAADLLALGIDVDCLPVLDTPIEGAHDVIGDRAYARDPHDVARLGAAAARGLMRGGVMPVMKHIPGHGRAFSDSHLELPVVSADSAELERDFAPFTANAGLPAAMTAHVVYQALDPDAPATQSRKVIQHVVREKIVFDGLLMSDDLSMKALTGDFRERTKRCFEAGLDLALHCNGDLAEARAVAEAAPELAGKALARVLEARALVARERVRGLQHFDAAEARRKLAALALIT</sequence>
<evidence type="ECO:0000313" key="7">
    <source>
        <dbReference type="EMBL" id="PPQ27535.1"/>
    </source>
</evidence>
<gene>
    <name evidence="7" type="ORF">CCR94_19920</name>
</gene>
<dbReference type="Gene3D" id="3.20.20.300">
    <property type="entry name" value="Glycoside hydrolase, family 3, N-terminal domain"/>
    <property type="match status" value="1"/>
</dbReference>
<evidence type="ECO:0000256" key="1">
    <source>
        <dbReference type="ARBA" id="ARBA00001231"/>
    </source>
</evidence>
<dbReference type="EC" id="3.2.1.52" evidence="3"/>
<comment type="catalytic activity">
    <reaction evidence="1">
        <text>Hydrolysis of terminal non-reducing N-acetyl-D-hexosamine residues in N-acetyl-beta-D-hexosaminides.</text>
        <dbReference type="EC" id="3.2.1.52"/>
    </reaction>
</comment>